<dbReference type="GO" id="GO:0071949">
    <property type="term" value="F:FAD binding"/>
    <property type="evidence" value="ECO:0007669"/>
    <property type="project" value="InterPro"/>
</dbReference>
<dbReference type="PANTHER" id="PTHR42973">
    <property type="entry name" value="BINDING OXIDOREDUCTASE, PUTATIVE (AFU_ORTHOLOGUE AFUA_1G17690)-RELATED"/>
    <property type="match status" value="1"/>
</dbReference>
<accession>A0AAW1QP64</accession>
<evidence type="ECO:0000256" key="5">
    <source>
        <dbReference type="ARBA" id="ARBA00023002"/>
    </source>
</evidence>
<dbReference type="Proteomes" id="UP001489004">
    <property type="component" value="Unassembled WGS sequence"/>
</dbReference>
<evidence type="ECO:0000256" key="6">
    <source>
        <dbReference type="SAM" id="SignalP"/>
    </source>
</evidence>
<sequence length="530" mass="55635">MEARSCTLRAVFAIGTGLLLLQGLAPVQAAPVSSLSALGAALRGELHILSGPNGTDPSNPGFDQLMPLWDQLYAGPAPYLPPSIPSLYVVAKAPEDVVSALEYALLNGVKTSIIGNGHQQAMVAWTQGGLVIDMTNLQDIVIDQVARTVAFQPGVTGGLLANATMPFNLMYAGPHASGVGVSGFTLGGGLGWNGIAVDLITGFDVVNTWTNASQGLSIVHVNATSYPDLFWALRGAGQMIGFVTRFYANLKPVTADNLPTTTAIFPLPLAPAGFKALQSLYSLLVPDYDASIILAHTPQGPAGIFSQYAYNSNNRMITGLLQEGLSTAKNAGAPVVIPGNITYAALVVAEDAAQDYPGVASYTQTIVIKNMTSDVFNIALGLLANATSNNSIVGVFPPTYSPLSQNDTAYGWRGYWQVWVWAFWTRTDGGAAVDGDAKHIAWARSGAQALKDYSLGQYLNMAPYTSVNDTQTSFPADHWARIVAAKRTYDPANLARELDYYRVNGGTSAKDGSSDGAVGAANHGVGAATS</sequence>
<evidence type="ECO:0000256" key="3">
    <source>
        <dbReference type="ARBA" id="ARBA00022630"/>
    </source>
</evidence>
<reference evidence="8 9" key="1">
    <citation type="journal article" date="2024" name="Nat. Commun.">
        <title>Phylogenomics reveals the evolutionary origins of lichenization in chlorophyte algae.</title>
        <authorList>
            <person name="Puginier C."/>
            <person name="Libourel C."/>
            <person name="Otte J."/>
            <person name="Skaloud P."/>
            <person name="Haon M."/>
            <person name="Grisel S."/>
            <person name="Petersen M."/>
            <person name="Berrin J.G."/>
            <person name="Delaux P.M."/>
            <person name="Dal Grande F."/>
            <person name="Keller J."/>
        </authorList>
    </citation>
    <scope>NUCLEOTIDE SEQUENCE [LARGE SCALE GENOMIC DNA]</scope>
    <source>
        <strain evidence="8 9">SAG 2043</strain>
    </source>
</reference>
<keyword evidence="3" id="KW-0285">Flavoprotein</keyword>
<dbReference type="Gene3D" id="3.30.465.10">
    <property type="match status" value="1"/>
</dbReference>
<evidence type="ECO:0000256" key="2">
    <source>
        <dbReference type="ARBA" id="ARBA00005466"/>
    </source>
</evidence>
<dbReference type="SUPFAM" id="SSF56176">
    <property type="entry name" value="FAD-binding/transporter-associated domain-like"/>
    <property type="match status" value="1"/>
</dbReference>
<keyword evidence="6" id="KW-0732">Signal</keyword>
<dbReference type="GO" id="GO:0016491">
    <property type="term" value="F:oxidoreductase activity"/>
    <property type="evidence" value="ECO:0007669"/>
    <property type="project" value="UniProtKB-KW"/>
</dbReference>
<proteinExistence type="inferred from homology"/>
<dbReference type="Gene3D" id="3.40.462.20">
    <property type="match status" value="1"/>
</dbReference>
<dbReference type="PROSITE" id="PS51387">
    <property type="entry name" value="FAD_PCMH"/>
    <property type="match status" value="1"/>
</dbReference>
<dbReference type="InterPro" id="IPR006094">
    <property type="entry name" value="Oxid_FAD_bind_N"/>
</dbReference>
<keyword evidence="5" id="KW-0560">Oxidoreductase</keyword>
<feature type="chain" id="PRO_5043463762" description="FAD-binding PCMH-type domain-containing protein" evidence="6">
    <location>
        <begin position="30"/>
        <end position="530"/>
    </location>
</feature>
<evidence type="ECO:0000313" key="8">
    <source>
        <dbReference type="EMBL" id="KAK9823316.1"/>
    </source>
</evidence>
<dbReference type="Gene3D" id="3.30.43.10">
    <property type="entry name" value="Uridine Diphospho-n-acetylenolpyruvylglucosamine Reductase, domain 2"/>
    <property type="match status" value="1"/>
</dbReference>
<evidence type="ECO:0000256" key="4">
    <source>
        <dbReference type="ARBA" id="ARBA00022827"/>
    </source>
</evidence>
<dbReference type="InterPro" id="IPR016169">
    <property type="entry name" value="FAD-bd_PCMH_sub2"/>
</dbReference>
<dbReference type="InterPro" id="IPR036318">
    <property type="entry name" value="FAD-bd_PCMH-like_sf"/>
</dbReference>
<evidence type="ECO:0000259" key="7">
    <source>
        <dbReference type="PROSITE" id="PS51387"/>
    </source>
</evidence>
<organism evidence="8 9">
    <name type="scientific">[Myrmecia] bisecta</name>
    <dbReference type="NCBI Taxonomy" id="41462"/>
    <lineage>
        <taxon>Eukaryota</taxon>
        <taxon>Viridiplantae</taxon>
        <taxon>Chlorophyta</taxon>
        <taxon>core chlorophytes</taxon>
        <taxon>Trebouxiophyceae</taxon>
        <taxon>Trebouxiales</taxon>
        <taxon>Trebouxiaceae</taxon>
        <taxon>Myrmecia</taxon>
    </lineage>
</organism>
<protein>
    <recommendedName>
        <fullName evidence="7">FAD-binding PCMH-type domain-containing protein</fullName>
    </recommendedName>
</protein>
<feature type="signal peptide" evidence="6">
    <location>
        <begin position="1"/>
        <end position="29"/>
    </location>
</feature>
<dbReference type="AlphaFoldDB" id="A0AAW1QP64"/>
<dbReference type="PANTHER" id="PTHR42973:SF39">
    <property type="entry name" value="FAD-BINDING PCMH-TYPE DOMAIN-CONTAINING PROTEIN"/>
    <property type="match status" value="1"/>
</dbReference>
<evidence type="ECO:0000313" key="9">
    <source>
        <dbReference type="Proteomes" id="UP001489004"/>
    </source>
</evidence>
<dbReference type="EMBL" id="JALJOR010000002">
    <property type="protein sequence ID" value="KAK9823316.1"/>
    <property type="molecule type" value="Genomic_DNA"/>
</dbReference>
<dbReference type="InterPro" id="IPR016166">
    <property type="entry name" value="FAD-bd_PCMH"/>
</dbReference>
<name>A0AAW1QP64_9CHLO</name>
<dbReference type="InterPro" id="IPR016167">
    <property type="entry name" value="FAD-bd_PCMH_sub1"/>
</dbReference>
<keyword evidence="4" id="KW-0274">FAD</keyword>
<comment type="cofactor">
    <cofactor evidence="1">
        <name>FAD</name>
        <dbReference type="ChEBI" id="CHEBI:57692"/>
    </cofactor>
</comment>
<comment type="caution">
    <text evidence="8">The sequence shown here is derived from an EMBL/GenBank/DDBJ whole genome shotgun (WGS) entry which is preliminary data.</text>
</comment>
<gene>
    <name evidence="8" type="ORF">WJX72_001874</name>
</gene>
<keyword evidence="9" id="KW-1185">Reference proteome</keyword>
<feature type="domain" description="FAD-binding PCMH-type" evidence="7">
    <location>
        <begin position="81"/>
        <end position="253"/>
    </location>
</feature>
<dbReference type="Pfam" id="PF01565">
    <property type="entry name" value="FAD_binding_4"/>
    <property type="match status" value="1"/>
</dbReference>
<evidence type="ECO:0000256" key="1">
    <source>
        <dbReference type="ARBA" id="ARBA00001974"/>
    </source>
</evidence>
<dbReference type="InterPro" id="IPR050416">
    <property type="entry name" value="FAD-linked_Oxidoreductase"/>
</dbReference>
<comment type="similarity">
    <text evidence="2">Belongs to the oxygen-dependent FAD-linked oxidoreductase family.</text>
</comment>